<dbReference type="Proteomes" id="UP000007014">
    <property type="component" value="Chromosome 8"/>
</dbReference>
<proteinExistence type="inferred from homology"/>
<evidence type="ECO:0000313" key="8">
    <source>
        <dbReference type="Proteomes" id="UP000007014"/>
    </source>
</evidence>
<keyword evidence="8" id="KW-1185">Reference proteome</keyword>
<reference evidence="7 8" key="1">
    <citation type="journal article" date="2004" name="Nature">
        <title>Genome sequence of the ultrasmall unicellular red alga Cyanidioschyzon merolae 10D.</title>
        <authorList>
            <person name="Matsuzaki M."/>
            <person name="Misumi O."/>
            <person name="Shin-i T."/>
            <person name="Maruyama S."/>
            <person name="Takahara M."/>
            <person name="Miyagishima S."/>
            <person name="Mori T."/>
            <person name="Nishida K."/>
            <person name="Yagisawa F."/>
            <person name="Nishida K."/>
            <person name="Yoshida Y."/>
            <person name="Nishimura Y."/>
            <person name="Nakao S."/>
            <person name="Kobayashi T."/>
            <person name="Momoyama Y."/>
            <person name="Higashiyama T."/>
            <person name="Minoda A."/>
            <person name="Sano M."/>
            <person name="Nomoto H."/>
            <person name="Oishi K."/>
            <person name="Hayashi H."/>
            <person name="Ohta F."/>
            <person name="Nishizaka S."/>
            <person name="Haga S."/>
            <person name="Miura S."/>
            <person name="Morishita T."/>
            <person name="Kabeya Y."/>
            <person name="Terasawa K."/>
            <person name="Suzuki Y."/>
            <person name="Ishii Y."/>
            <person name="Asakawa S."/>
            <person name="Takano H."/>
            <person name="Ohta N."/>
            <person name="Kuroiwa H."/>
            <person name="Tanaka K."/>
            <person name="Shimizu N."/>
            <person name="Sugano S."/>
            <person name="Sato N."/>
            <person name="Nozaki H."/>
            <person name="Ogasawara N."/>
            <person name="Kohara Y."/>
            <person name="Kuroiwa T."/>
        </authorList>
    </citation>
    <scope>NUCLEOTIDE SEQUENCE [LARGE SCALE GENOMIC DNA]</scope>
    <source>
        <strain evidence="7 8">10D</strain>
    </source>
</reference>
<dbReference type="EMBL" id="AP006490">
    <property type="protein sequence ID" value="BAM79799.1"/>
    <property type="molecule type" value="Genomic_DNA"/>
</dbReference>
<keyword evidence="4 6" id="KW-1133">Transmembrane helix</keyword>
<comment type="subcellular location">
    <subcellularLocation>
        <location evidence="1">Membrane</location>
        <topology evidence="1">Multi-pass membrane protein</topology>
    </subcellularLocation>
</comment>
<comment type="similarity">
    <text evidence="2">Belongs to the autoinducer-2 exporter (AI-2E) (TC 2.A.86) family.</text>
</comment>
<dbReference type="RefSeq" id="XP_005536085.1">
    <property type="nucleotide sequence ID" value="XM_005536028.1"/>
</dbReference>
<dbReference type="GeneID" id="16993604"/>
<sequence length="580" mass="64584">MERLRNQVDTSLTRTVARSVVVGNILTVLLLGVLYANYRIFEAYISSFLLALLAAEALAESRDRLVRWLSTSESEAEGNDVQRPRRLWHFLLNQLGKLQQAVRGKHWFVWLLSGTALLLLTVRVQHGGFLVFICLAVLGGSALCTLAAARFLVRLRWIHARTAAATLLLAAVVSLVCIFVLIFVTGVVQDLVGAARALARLAQDAATWNRIDPQGILAKGLEQLQTFLAAHVEVAERFALRFRDVLKDLGFDMENTERWWVKSSDPSWWRDFLTGDLHANAMLRETTSLRVPSWQQARTVAKRLWEGARKNVTPGSIARLGKHIRLHASSEQIYTGARLVMIPVMRLAQAFGILLTYSDGTAAFLAMFFFLLRQPGSVVHALVQWIPFQNTERNRKLEQTLRTDLHRFVWSALSQLYLQSLFAWCVFVTFGLELEFLVALCVGVSVLIPVLPGPLLWTTLLGLPQVMMRTSLGRLWRSHAALAFVCINLVGQKVLVRFSRNADDEDAEQVQQRADGTLTPTNGLLTLSALLGWRILGGLRGALIASCCIFLTSLLVQCLVDDSSTRGSENKIPHQSGGAA</sequence>
<dbReference type="PANTHER" id="PTHR21716">
    <property type="entry name" value="TRANSMEMBRANE PROTEIN"/>
    <property type="match status" value="1"/>
</dbReference>
<feature type="transmembrane region" description="Helical" evidence="6">
    <location>
        <begin position="107"/>
        <end position="124"/>
    </location>
</feature>
<feature type="transmembrane region" description="Helical" evidence="6">
    <location>
        <begin position="350"/>
        <end position="372"/>
    </location>
</feature>
<keyword evidence="3 6" id="KW-0812">Transmembrane</keyword>
<gene>
    <name evidence="7" type="ORF">CYME_CMH123C</name>
</gene>
<dbReference type="GO" id="GO:0016020">
    <property type="term" value="C:membrane"/>
    <property type="evidence" value="ECO:0007669"/>
    <property type="project" value="UniProtKB-SubCell"/>
</dbReference>
<reference evidence="7 8" key="2">
    <citation type="journal article" date="2007" name="BMC Biol.">
        <title>A 100%-complete sequence reveals unusually simple genomic features in the hot-spring red alga Cyanidioschyzon merolae.</title>
        <authorList>
            <person name="Nozaki H."/>
            <person name="Takano H."/>
            <person name="Misumi O."/>
            <person name="Terasawa K."/>
            <person name="Matsuzaki M."/>
            <person name="Maruyama S."/>
            <person name="Nishida K."/>
            <person name="Yagisawa F."/>
            <person name="Yoshida Y."/>
            <person name="Fujiwara T."/>
            <person name="Takio S."/>
            <person name="Tamura K."/>
            <person name="Chung S.J."/>
            <person name="Nakamura S."/>
            <person name="Kuroiwa H."/>
            <person name="Tanaka K."/>
            <person name="Sato N."/>
            <person name="Kuroiwa T."/>
        </authorList>
    </citation>
    <scope>NUCLEOTIDE SEQUENCE [LARGE SCALE GENOMIC DNA]</scope>
    <source>
        <strain evidence="7 8">10D</strain>
    </source>
</reference>
<feature type="transmembrane region" description="Helical" evidence="6">
    <location>
        <begin position="436"/>
        <end position="463"/>
    </location>
</feature>
<dbReference type="AlphaFoldDB" id="M1V7I8"/>
<dbReference type="InterPro" id="IPR002549">
    <property type="entry name" value="AI-2E-like"/>
</dbReference>
<accession>M1V7I8</accession>
<evidence type="ECO:0000313" key="7">
    <source>
        <dbReference type="EMBL" id="BAM79799.1"/>
    </source>
</evidence>
<dbReference type="Gramene" id="CMH123CT">
    <property type="protein sequence ID" value="CMH123CT"/>
    <property type="gene ID" value="CMH123C"/>
</dbReference>
<evidence type="ECO:0000256" key="1">
    <source>
        <dbReference type="ARBA" id="ARBA00004141"/>
    </source>
</evidence>
<feature type="transmembrane region" description="Helical" evidence="6">
    <location>
        <begin position="20"/>
        <end position="37"/>
    </location>
</feature>
<keyword evidence="5 6" id="KW-0472">Membrane</keyword>
<evidence type="ECO:0000256" key="4">
    <source>
        <dbReference type="ARBA" id="ARBA00022989"/>
    </source>
</evidence>
<dbReference type="OrthoDB" id="10622157at2759"/>
<name>M1V7I8_CYAM1</name>
<protein>
    <submittedName>
        <fullName evidence="7">Uncharacterized protein</fullName>
    </submittedName>
</protein>
<feature type="transmembrane region" description="Helical" evidence="6">
    <location>
        <begin position="408"/>
        <end position="430"/>
    </location>
</feature>
<evidence type="ECO:0000256" key="2">
    <source>
        <dbReference type="ARBA" id="ARBA00009773"/>
    </source>
</evidence>
<dbReference type="HOGENOM" id="CLU_470420_0_0_1"/>
<organism evidence="7 8">
    <name type="scientific">Cyanidioschyzon merolae (strain NIES-3377 / 10D)</name>
    <name type="common">Unicellular red alga</name>
    <dbReference type="NCBI Taxonomy" id="280699"/>
    <lineage>
        <taxon>Eukaryota</taxon>
        <taxon>Rhodophyta</taxon>
        <taxon>Bangiophyceae</taxon>
        <taxon>Cyanidiales</taxon>
        <taxon>Cyanidiaceae</taxon>
        <taxon>Cyanidioschyzon</taxon>
    </lineage>
</organism>
<dbReference type="OMA" id="VEWIQAK"/>
<feature type="transmembrane region" description="Helical" evidence="6">
    <location>
        <begin position="130"/>
        <end position="153"/>
    </location>
</feature>
<feature type="transmembrane region" description="Helical" evidence="6">
    <location>
        <begin position="165"/>
        <end position="188"/>
    </location>
</feature>
<evidence type="ECO:0000256" key="5">
    <source>
        <dbReference type="ARBA" id="ARBA00023136"/>
    </source>
</evidence>
<dbReference type="KEGG" id="cme:CYME_CMH123C"/>
<evidence type="ECO:0000256" key="3">
    <source>
        <dbReference type="ARBA" id="ARBA00022692"/>
    </source>
</evidence>
<evidence type="ECO:0000256" key="6">
    <source>
        <dbReference type="SAM" id="Phobius"/>
    </source>
</evidence>